<dbReference type="SUPFAM" id="SSF53756">
    <property type="entry name" value="UDP-Glycosyltransferase/glycogen phosphorylase"/>
    <property type="match status" value="1"/>
</dbReference>
<reference evidence="3 4" key="2">
    <citation type="submission" date="2018-03" db="EMBL/GenBank/DDBJ databases">
        <title>Genetic Diversity and Phenotypic Plasticity of AHL Mediated Quorum Sensing in Environmental Strains of Vibrio mediterranei.</title>
        <authorList>
            <person name="Lantoine F."/>
            <person name="Vouve F."/>
        </authorList>
    </citation>
    <scope>NUCLEOTIDE SEQUENCE [LARGE SCALE GENOMIC DNA]</scope>
    <source>
        <strain evidence="3 4">17LN0615E</strain>
    </source>
</reference>
<dbReference type="EMBL" id="NWTN01000006">
    <property type="protein sequence ID" value="PRQ67336.1"/>
    <property type="molecule type" value="Genomic_DNA"/>
</dbReference>
<evidence type="ECO:0000313" key="3">
    <source>
        <dbReference type="EMBL" id="PRQ67336.1"/>
    </source>
</evidence>
<dbReference type="Proteomes" id="UP000238163">
    <property type="component" value="Unassembled WGS sequence"/>
</dbReference>
<keyword evidence="4" id="KW-1185">Reference proteome</keyword>
<protein>
    <recommendedName>
        <fullName evidence="2">Glycosyltransferase subfamily 4-like N-terminal domain-containing protein</fullName>
    </recommendedName>
</protein>
<gene>
    <name evidence="3" type="ORF">COR51_12240</name>
</gene>
<name>A0ABX5DFE2_9VIBR</name>
<comment type="caution">
    <text evidence="3">The sequence shown here is derived from an EMBL/GenBank/DDBJ whole genome shotgun (WGS) entry which is preliminary data.</text>
</comment>
<dbReference type="Pfam" id="PF13692">
    <property type="entry name" value="Glyco_trans_1_4"/>
    <property type="match status" value="1"/>
</dbReference>
<sequence>MKTIVHICTYSHFTIGLSYQENLLADQNVRDGYNVVIISDTTHYVDGRVESTESGVFKLSDRLTLIRLERKKLRFFDFLTRKVKYFSKLDKILTDIRPDIVMHHGIVGLNMLQLPRLKKELNFKLLFDSHADAYNTGRNFFVYLLLYRTLYRLSFKCIYKYVDSLFYISEDCKDFLLRVYGVGEEKLKYFPLGGSVVSENYRREQREIFRRKYNFDASDIIIAHSGKLDEGKNTSWLLDAFDREHLTNCQLVIAGSVPTSNSTLETRIKNTQNVTYLGWMDKNDLRSLLCASDIYAQPGTQSATMQLALCCGAPVLLYPYESHFKFVQGNGFYVDSSESTFEAIKKIVSSPSQLESLSHQSFKIANDMLDYKSIAQRMYF</sequence>
<dbReference type="Gene3D" id="3.40.50.2000">
    <property type="entry name" value="Glycogen Phosphorylase B"/>
    <property type="match status" value="2"/>
</dbReference>
<reference evidence="3 4" key="1">
    <citation type="submission" date="2017-09" db="EMBL/GenBank/DDBJ databases">
        <authorList>
            <person name="Girard L."/>
            <person name="Lami R."/>
            <person name="Suzuki M."/>
            <person name="Baudart J."/>
        </authorList>
    </citation>
    <scope>NUCLEOTIDE SEQUENCE [LARGE SCALE GENOMIC DNA]</scope>
    <source>
        <strain evidence="3 4">17LN0615E</strain>
    </source>
</reference>
<proteinExistence type="predicted"/>
<feature type="domain" description="Glycosyltransferase subfamily 4-like N-terminal" evidence="2">
    <location>
        <begin position="24"/>
        <end position="193"/>
    </location>
</feature>
<accession>A0ABX5DFE2</accession>
<organism evidence="3 4">
    <name type="scientific">Vibrio mediterranei</name>
    <dbReference type="NCBI Taxonomy" id="689"/>
    <lineage>
        <taxon>Bacteria</taxon>
        <taxon>Pseudomonadati</taxon>
        <taxon>Pseudomonadota</taxon>
        <taxon>Gammaproteobacteria</taxon>
        <taxon>Vibrionales</taxon>
        <taxon>Vibrionaceae</taxon>
        <taxon>Vibrio</taxon>
    </lineage>
</organism>
<dbReference type="PANTHER" id="PTHR46401">
    <property type="entry name" value="GLYCOSYLTRANSFERASE WBBK-RELATED"/>
    <property type="match status" value="1"/>
</dbReference>
<evidence type="ECO:0000313" key="4">
    <source>
        <dbReference type="Proteomes" id="UP000238163"/>
    </source>
</evidence>
<dbReference type="CDD" id="cd03801">
    <property type="entry name" value="GT4_PimA-like"/>
    <property type="match status" value="1"/>
</dbReference>
<evidence type="ECO:0000259" key="2">
    <source>
        <dbReference type="Pfam" id="PF13439"/>
    </source>
</evidence>
<dbReference type="PANTHER" id="PTHR46401:SF2">
    <property type="entry name" value="GLYCOSYLTRANSFERASE WBBK-RELATED"/>
    <property type="match status" value="1"/>
</dbReference>
<dbReference type="RefSeq" id="WP_096442962.1">
    <property type="nucleotide sequence ID" value="NZ_NWTN01000006.1"/>
</dbReference>
<dbReference type="Pfam" id="PF13439">
    <property type="entry name" value="Glyco_transf_4"/>
    <property type="match status" value="1"/>
</dbReference>
<evidence type="ECO:0000256" key="1">
    <source>
        <dbReference type="ARBA" id="ARBA00022679"/>
    </source>
</evidence>
<keyword evidence="1" id="KW-0808">Transferase</keyword>
<dbReference type="InterPro" id="IPR028098">
    <property type="entry name" value="Glyco_trans_4-like_N"/>
</dbReference>